<evidence type="ECO:0000313" key="6">
    <source>
        <dbReference type="EMBL" id="CAF1158268.1"/>
    </source>
</evidence>
<proteinExistence type="predicted"/>
<keyword evidence="3" id="KW-0325">Glycoprotein</keyword>
<keyword evidence="5" id="KW-0472">Membrane</keyword>
<accession>A0A814T7S1</accession>
<dbReference type="Pfam" id="PF01839">
    <property type="entry name" value="FG-GAP"/>
    <property type="match status" value="1"/>
</dbReference>
<evidence type="ECO:0000313" key="7">
    <source>
        <dbReference type="EMBL" id="CAF3817190.1"/>
    </source>
</evidence>
<name>A0A814T7S1_9BILA</name>
<gene>
    <name evidence="6" type="ORF">JYZ213_LOCUS24497</name>
    <name evidence="7" type="ORF">OXD698_LOCUS19207</name>
</gene>
<dbReference type="SMART" id="SM00191">
    <property type="entry name" value="Int_alpha"/>
    <property type="match status" value="7"/>
</dbReference>
<reference evidence="6" key="1">
    <citation type="submission" date="2021-02" db="EMBL/GenBank/DDBJ databases">
        <authorList>
            <person name="Nowell W R."/>
        </authorList>
    </citation>
    <scope>NUCLEOTIDE SEQUENCE</scope>
</reference>
<evidence type="ECO:0000256" key="5">
    <source>
        <dbReference type="SAM" id="Phobius"/>
    </source>
</evidence>
<dbReference type="EMBL" id="CAJNOG010000302">
    <property type="protein sequence ID" value="CAF1158268.1"/>
    <property type="molecule type" value="Genomic_DNA"/>
</dbReference>
<keyword evidence="5" id="KW-1133">Transmembrane helix</keyword>
<dbReference type="PANTHER" id="PTHR46580:SF4">
    <property type="entry name" value="ATP_GTP-BINDING PROTEIN"/>
    <property type="match status" value="1"/>
</dbReference>
<evidence type="ECO:0000256" key="2">
    <source>
        <dbReference type="ARBA" id="ARBA00022737"/>
    </source>
</evidence>
<comment type="caution">
    <text evidence="6">The sequence shown here is derived from an EMBL/GenBank/DDBJ whole genome shotgun (WGS) entry which is preliminary data.</text>
</comment>
<keyword evidence="2" id="KW-0677">Repeat</keyword>
<dbReference type="Gene3D" id="2.30.30.100">
    <property type="match status" value="5"/>
</dbReference>
<keyword evidence="1" id="KW-0732">Signal</keyword>
<feature type="region of interest" description="Disordered" evidence="4">
    <location>
        <begin position="1"/>
        <end position="23"/>
    </location>
</feature>
<evidence type="ECO:0000256" key="4">
    <source>
        <dbReference type="SAM" id="MobiDB-lite"/>
    </source>
</evidence>
<protein>
    <submittedName>
        <fullName evidence="6">Uncharacterized protein</fullName>
    </submittedName>
</protein>
<sequence>MSSDSISLTTCSSNDQQNSASGLDSITDLTERNGIIDGSDEDDQLKESIAKLKSKRRSSIGKVIIFAIYINIAMISAILIVYYTTPKPISTCQLAFRRVMKSTLIYSSQPRSIAVADLNNDHHMDIVVANSGTNTIGVFISNNNNNSNETFSIQQTYSTEPQTRPYSIVIADFNNDIYLDIAVANFGTNSISIFIGNINSTYNSQRVFSTHSFRPWFISVGDFNNDHYSDLAVVFYGTDNIGIYLGIGNGSFQNAIIYLTGYDSLPYSLAISDFNNDNQLDIVVANYGTNNIEIFFGCGNGTFVNQTIYTTTHQSNPASISVGDFNGDQLLDIVVANHGQGNIGIFLCHSNGTFGMQTTWNIDSKSRPQFVSVGYINNDTYLDVVVVDSENDRIYIIPGNGDGSFATISTFDLISGSQPSMIAVVDFDHDNQSDIIVVNHGTNNVLLLSEYSSTPSARQNSYLVGHGSLSSTVAVYDFNNDGYLDIAVNNFFNSYILILNGIGNDSFVRGKTYSTGENSVPNALFLVDLNNDQRIDILVANMGSDCIGILFGQHNGTFANIITYSTGTSSAPWFAGFGDFNNDTYLDIVSANTGIGSITIFLGSGNGSFTNYITYSIGTGSAPVSLVVEDANNDYQLDILVANQYSNLVTVFLGYGNGTFYMITNSSNNAADECIMIAAGDFNRDNNIDAVIVNAASGNMYVSFGNGDGHFQEPVIYSLESGASPYYVAVTDYNGDNKTDIIATNFGVSNVLVFFGDGNGNFELARTFSTDLGTNPDGITFADFNNDGKVEIIVTYWGTGYVTILTEYYAAQFTNQISYSTGSAPHPYSLAVGHFNNNQQSDVVIANSDTDNLGILLDWHNGTFARQIIYPFSIDSYPQYVITGDVNKDNHTDIIAVNSESNTMTIILGYGNESFANQMIYDLRGDAHPFSVAMSDFNNDGRYDFVTANQGTDSISVFLGYDYTTFQDQVTYSDGNSSGSFDVVVGDFNHDKYLDLAVSFQNSDTLTIFLGNGNGSFIVENIYSTGLNSIPAVLIVNDFNNDNHLDIVVANSGTNNIGVFLGYGNGSLGPMVIYSTGDDSAPYAVAAGDFNHDNQTDLVSANFGTNTIGILFGFGNGSFILVVQFSTGSFSLPNAVTVGDLNNDNRLDIVVSNYGTNTVGIFLGYGDGNFTMIVTYSTGLQSWPYWVSLGDFNGDNALDIAVPTFDNEYVSVFMNYGNGSFSDATFYSSGPGAGPSCASIGDFNNDNILDIAVANNGINNVVVLFGFGDGTFLLGRAYSTGSGSIPRAIAVGDFNIDGQLDIVVTNFQLSTFGIFLGHGREPYASAINYATNDESQPHSVAVGDFNNDGWMDIVVTNYGTDNIGIFLGSRSAIFGSMVTYSTGINSAPYSVVVNDFNNDNYSDIVVTNSETDNVGIFCGYGNGSFTSMRIYSTGTRSRPYTIVTGDLNNDKQLDLVIANSGTNNIFVLYGYGNATFGYSSIYPLGYGYLPYSIALSDMNNDNLLDIVIACYGTNHVEALVKMC</sequence>
<dbReference type="SUPFAM" id="SSF69318">
    <property type="entry name" value="Integrin alpha N-terminal domain"/>
    <property type="match status" value="4"/>
</dbReference>
<dbReference type="PANTHER" id="PTHR46580">
    <property type="entry name" value="SENSOR KINASE-RELATED"/>
    <property type="match status" value="1"/>
</dbReference>
<organism evidence="6 8">
    <name type="scientific">Adineta steineri</name>
    <dbReference type="NCBI Taxonomy" id="433720"/>
    <lineage>
        <taxon>Eukaryota</taxon>
        <taxon>Metazoa</taxon>
        <taxon>Spiralia</taxon>
        <taxon>Gnathifera</taxon>
        <taxon>Rotifera</taxon>
        <taxon>Eurotatoria</taxon>
        <taxon>Bdelloidea</taxon>
        <taxon>Adinetida</taxon>
        <taxon>Adinetidae</taxon>
        <taxon>Adineta</taxon>
    </lineage>
</organism>
<keyword evidence="5" id="KW-0812">Transmembrane</keyword>
<feature type="transmembrane region" description="Helical" evidence="5">
    <location>
        <begin position="63"/>
        <end position="83"/>
    </location>
</feature>
<dbReference type="Gene3D" id="2.130.10.130">
    <property type="entry name" value="Integrin alpha, N-terminal"/>
    <property type="match status" value="6"/>
</dbReference>
<feature type="compositionally biased region" description="Low complexity" evidence="4">
    <location>
        <begin position="1"/>
        <end position="13"/>
    </location>
</feature>
<evidence type="ECO:0000256" key="1">
    <source>
        <dbReference type="ARBA" id="ARBA00022729"/>
    </source>
</evidence>
<feature type="compositionally biased region" description="Polar residues" evidence="4">
    <location>
        <begin position="14"/>
        <end position="23"/>
    </location>
</feature>
<dbReference type="Proteomes" id="UP000663844">
    <property type="component" value="Unassembled WGS sequence"/>
</dbReference>
<evidence type="ECO:0000313" key="8">
    <source>
        <dbReference type="Proteomes" id="UP000663845"/>
    </source>
</evidence>
<evidence type="ECO:0000256" key="3">
    <source>
        <dbReference type="ARBA" id="ARBA00023180"/>
    </source>
</evidence>
<dbReference type="EMBL" id="CAJOAZ010001455">
    <property type="protein sequence ID" value="CAF3817190.1"/>
    <property type="molecule type" value="Genomic_DNA"/>
</dbReference>
<dbReference type="InterPro" id="IPR013519">
    <property type="entry name" value="Int_alpha_beta-p"/>
</dbReference>
<dbReference type="Pfam" id="PF13517">
    <property type="entry name" value="FG-GAP_3"/>
    <property type="match status" value="11"/>
</dbReference>
<dbReference type="InterPro" id="IPR028994">
    <property type="entry name" value="Integrin_alpha_N"/>
</dbReference>
<dbReference type="Proteomes" id="UP000663845">
    <property type="component" value="Unassembled WGS sequence"/>
</dbReference>
<dbReference type="InterPro" id="IPR013517">
    <property type="entry name" value="FG-GAP"/>
</dbReference>